<dbReference type="EMBL" id="CZBL01000003">
    <property type="protein sequence ID" value="CUP79553.1"/>
    <property type="molecule type" value="Genomic_DNA"/>
</dbReference>
<dbReference type="RefSeq" id="WP_008766324.1">
    <property type="nucleotide sequence ID" value="NZ_CAXYLJ010000039.1"/>
</dbReference>
<accession>A0A174R228</accession>
<protein>
    <submittedName>
        <fullName evidence="1">Uncharacterized protein</fullName>
    </submittedName>
</protein>
<evidence type="ECO:0000313" key="2">
    <source>
        <dbReference type="Proteomes" id="UP000095725"/>
    </source>
</evidence>
<organism evidence="1 2">
    <name type="scientific">Bacteroides caccae</name>
    <dbReference type="NCBI Taxonomy" id="47678"/>
    <lineage>
        <taxon>Bacteria</taxon>
        <taxon>Pseudomonadati</taxon>
        <taxon>Bacteroidota</taxon>
        <taxon>Bacteroidia</taxon>
        <taxon>Bacteroidales</taxon>
        <taxon>Bacteroidaceae</taxon>
        <taxon>Bacteroides</taxon>
    </lineage>
</organism>
<dbReference type="AlphaFoldDB" id="A0A174R228"/>
<name>A0A174R228_9BACE</name>
<gene>
    <name evidence="1" type="ORF">ERS852558_01001</name>
</gene>
<proteinExistence type="predicted"/>
<sequence length="126" mass="14290">MKEEEMKIKAGKPYEELTTEEKALIVDFTEEEHTELKLKYGKRLKHVTVQVDEDERYDYLIVRPKKNILLAMAKKKDDLEEANDILIRNCVAAGNMEALEDSTVYTSVLTAIGQLIAGQAAFISKA</sequence>
<evidence type="ECO:0000313" key="1">
    <source>
        <dbReference type="EMBL" id="CUP79553.1"/>
    </source>
</evidence>
<dbReference type="Proteomes" id="UP000095725">
    <property type="component" value="Unassembled WGS sequence"/>
</dbReference>
<reference evidence="1 2" key="1">
    <citation type="submission" date="2015-09" db="EMBL/GenBank/DDBJ databases">
        <authorList>
            <consortium name="Pathogen Informatics"/>
        </authorList>
    </citation>
    <scope>NUCLEOTIDE SEQUENCE [LARGE SCALE GENOMIC DNA]</scope>
    <source>
        <strain evidence="1 2">2789STDY5834946</strain>
    </source>
</reference>